<keyword evidence="7 10" id="KW-0472">Membrane</keyword>
<evidence type="ECO:0000256" key="5">
    <source>
        <dbReference type="ARBA" id="ARBA00022725"/>
    </source>
</evidence>
<dbReference type="GO" id="GO:0007165">
    <property type="term" value="P:signal transduction"/>
    <property type="evidence" value="ECO:0007669"/>
    <property type="project" value="UniProtKB-KW"/>
</dbReference>
<keyword evidence="6 10" id="KW-1133">Transmembrane helix</keyword>
<keyword evidence="4 10" id="KW-0812">Transmembrane</keyword>
<dbReference type="GO" id="GO:0005886">
    <property type="term" value="C:plasma membrane"/>
    <property type="evidence" value="ECO:0007669"/>
    <property type="project" value="UniProtKB-SubCell"/>
</dbReference>
<evidence type="ECO:0000256" key="3">
    <source>
        <dbReference type="ARBA" id="ARBA00022606"/>
    </source>
</evidence>
<evidence type="ECO:0000256" key="2">
    <source>
        <dbReference type="ARBA" id="ARBA00022475"/>
    </source>
</evidence>
<keyword evidence="3 10" id="KW-0716">Sensory transduction</keyword>
<feature type="transmembrane region" description="Helical" evidence="10">
    <location>
        <begin position="300"/>
        <end position="318"/>
    </location>
</feature>
<gene>
    <name evidence="12" type="ORF">DMN91_004357</name>
    <name evidence="11" type="ORF">X777_07966</name>
</gene>
<feature type="transmembrane region" description="Helical" evidence="10">
    <location>
        <begin position="338"/>
        <end position="355"/>
    </location>
</feature>
<dbReference type="EMBL" id="QOIP01000004">
    <property type="protein sequence ID" value="RLU24147.1"/>
    <property type="molecule type" value="Genomic_DNA"/>
</dbReference>
<sequence>MTIYIIERYFSFNRIILLAIGLWPYEQSTFAQLQMVVILGILISFDAFQLSRLLFVECTFDFTLKMLSISLLFTFYVIKYMSCWVNIETIRYLLEQLQHIYNGLKDKNEIAIYEKYGNTAKRFTVNIIIVEISIMVFGFVMEIWPYIFDVIMPKNETYARHLIILISKYYSIEEKYYYLIFLHLNAAHAVGSLILIAVGAIMLSYIKYICGMFRIASYRLERAMTTNNTLQNSLKNEFVIYKEIIYAIDIHRKAIECAEYIVSNFEKSYVFIIATNVLCVSLNLYRVSQIESPMKEKEETLSHFFITLFILLYMFIANYAGQEIIDDNNHVFFTAYNIPWYLAPLHIQKLILFLLQRNSKAFTLNFHGLLIASLECFASLASASVSYFTIMYSVQG</sequence>
<proteinExistence type="inferred from homology"/>
<dbReference type="OrthoDB" id="7699053at2759"/>
<feature type="transmembrane region" description="Helical" evidence="10">
    <location>
        <begin position="367"/>
        <end position="390"/>
    </location>
</feature>
<accession>A0A026X0Q3</accession>
<evidence type="ECO:0000313" key="11">
    <source>
        <dbReference type="EMBL" id="EZA61633.1"/>
    </source>
</evidence>
<evidence type="ECO:0000313" key="12">
    <source>
        <dbReference type="EMBL" id="RLU24147.1"/>
    </source>
</evidence>
<dbReference type="GO" id="GO:0004984">
    <property type="term" value="F:olfactory receptor activity"/>
    <property type="evidence" value="ECO:0007669"/>
    <property type="project" value="InterPro"/>
</dbReference>
<dbReference type="Proteomes" id="UP000279307">
    <property type="component" value="Chromosome 4"/>
</dbReference>
<evidence type="ECO:0000256" key="4">
    <source>
        <dbReference type="ARBA" id="ARBA00022692"/>
    </source>
</evidence>
<evidence type="ECO:0000313" key="13">
    <source>
        <dbReference type="Proteomes" id="UP000053097"/>
    </source>
</evidence>
<dbReference type="PANTHER" id="PTHR21137:SF35">
    <property type="entry name" value="ODORANT RECEPTOR 19A-RELATED"/>
    <property type="match status" value="1"/>
</dbReference>
<feature type="transmembrane region" description="Helical" evidence="10">
    <location>
        <begin position="31"/>
        <end position="55"/>
    </location>
</feature>
<evidence type="ECO:0000256" key="6">
    <source>
        <dbReference type="ARBA" id="ARBA00022989"/>
    </source>
</evidence>
<reference evidence="12" key="2">
    <citation type="journal article" date="2018" name="Genome Res.">
        <title>The genomic architecture and molecular evolution of ant odorant receptors.</title>
        <authorList>
            <person name="McKenzie S.K."/>
            <person name="Kronauer D.J.C."/>
        </authorList>
    </citation>
    <scope>NUCLEOTIDE SEQUENCE [LARGE SCALE GENOMIC DNA]</scope>
    <source>
        <strain evidence="12">Clonal line C1</strain>
    </source>
</reference>
<evidence type="ECO:0000256" key="7">
    <source>
        <dbReference type="ARBA" id="ARBA00023136"/>
    </source>
</evidence>
<keyword evidence="5 10" id="KW-0552">Olfaction</keyword>
<dbReference type="EMBL" id="KK107054">
    <property type="protein sequence ID" value="EZA61633.1"/>
    <property type="molecule type" value="Genomic_DNA"/>
</dbReference>
<dbReference type="Proteomes" id="UP000053097">
    <property type="component" value="Unassembled WGS sequence"/>
</dbReference>
<keyword evidence="9 10" id="KW-0807">Transducer</keyword>
<comment type="similarity">
    <text evidence="10">Belongs to the insect chemoreceptor superfamily. Heteromeric odorant receptor channel (TC 1.A.69) family.</text>
</comment>
<evidence type="ECO:0000256" key="9">
    <source>
        <dbReference type="ARBA" id="ARBA00023224"/>
    </source>
</evidence>
<organism evidence="11 13">
    <name type="scientific">Ooceraea biroi</name>
    <name type="common">Clonal raider ant</name>
    <name type="synonym">Cerapachys biroi</name>
    <dbReference type="NCBI Taxonomy" id="2015173"/>
    <lineage>
        <taxon>Eukaryota</taxon>
        <taxon>Metazoa</taxon>
        <taxon>Ecdysozoa</taxon>
        <taxon>Arthropoda</taxon>
        <taxon>Hexapoda</taxon>
        <taxon>Insecta</taxon>
        <taxon>Pterygota</taxon>
        <taxon>Neoptera</taxon>
        <taxon>Endopterygota</taxon>
        <taxon>Hymenoptera</taxon>
        <taxon>Apocrita</taxon>
        <taxon>Aculeata</taxon>
        <taxon>Formicoidea</taxon>
        <taxon>Formicidae</taxon>
        <taxon>Dorylinae</taxon>
        <taxon>Ooceraea</taxon>
    </lineage>
</organism>
<reference evidence="11 13" key="1">
    <citation type="journal article" date="2014" name="Curr. Biol.">
        <title>The genome of the clonal raider ant Cerapachys biroi.</title>
        <authorList>
            <person name="Oxley P.R."/>
            <person name="Ji L."/>
            <person name="Fetter-Pruneda I."/>
            <person name="McKenzie S.K."/>
            <person name="Li C."/>
            <person name="Hu H."/>
            <person name="Zhang G."/>
            <person name="Kronauer D.J."/>
        </authorList>
    </citation>
    <scope>NUCLEOTIDE SEQUENCE [LARGE SCALE GENOMIC DNA]</scope>
</reference>
<feature type="transmembrane region" description="Helical" evidence="10">
    <location>
        <begin position="123"/>
        <end position="144"/>
    </location>
</feature>
<protein>
    <recommendedName>
        <fullName evidence="10">Odorant receptor</fullName>
    </recommendedName>
</protein>
<dbReference type="PANTHER" id="PTHR21137">
    <property type="entry name" value="ODORANT RECEPTOR"/>
    <property type="match status" value="1"/>
</dbReference>
<evidence type="ECO:0000256" key="10">
    <source>
        <dbReference type="RuleBase" id="RU351113"/>
    </source>
</evidence>
<comment type="subcellular location">
    <subcellularLocation>
        <location evidence="1 10">Cell membrane</location>
        <topology evidence="1 10">Multi-pass membrane protein</topology>
    </subcellularLocation>
</comment>
<dbReference type="GO" id="GO:0005549">
    <property type="term" value="F:odorant binding"/>
    <property type="evidence" value="ECO:0007669"/>
    <property type="project" value="InterPro"/>
</dbReference>
<dbReference type="InterPro" id="IPR004117">
    <property type="entry name" value="7tm6_olfct_rcpt"/>
</dbReference>
<evidence type="ECO:0000256" key="8">
    <source>
        <dbReference type="ARBA" id="ARBA00023170"/>
    </source>
</evidence>
<keyword evidence="2" id="KW-1003">Cell membrane</keyword>
<dbReference type="Pfam" id="PF02949">
    <property type="entry name" value="7tm_6"/>
    <property type="match status" value="1"/>
</dbReference>
<name>A0A026X0Q3_OOCBI</name>
<dbReference type="AlphaFoldDB" id="A0A026X0Q3"/>
<keyword evidence="8 10" id="KW-0675">Receptor</keyword>
<reference evidence="12" key="3">
    <citation type="submission" date="2018-07" db="EMBL/GenBank/DDBJ databases">
        <authorList>
            <person name="Mckenzie S.K."/>
            <person name="Kronauer D.J.C."/>
        </authorList>
    </citation>
    <scope>NUCLEOTIDE SEQUENCE</scope>
    <source>
        <strain evidence="12">Clonal line C1</strain>
    </source>
</reference>
<feature type="transmembrane region" description="Helical" evidence="10">
    <location>
        <begin position="176"/>
        <end position="206"/>
    </location>
</feature>
<feature type="transmembrane region" description="Helical" evidence="10">
    <location>
        <begin position="269"/>
        <end position="288"/>
    </location>
</feature>
<keyword evidence="13" id="KW-1185">Reference proteome</keyword>
<evidence type="ECO:0000256" key="1">
    <source>
        <dbReference type="ARBA" id="ARBA00004651"/>
    </source>
</evidence>